<feature type="compositionally biased region" description="Polar residues" evidence="1">
    <location>
        <begin position="134"/>
        <end position="157"/>
    </location>
</feature>
<feature type="compositionally biased region" description="Low complexity" evidence="1">
    <location>
        <begin position="120"/>
        <end position="132"/>
    </location>
</feature>
<evidence type="ECO:0000313" key="3">
    <source>
        <dbReference type="Proteomes" id="UP000735302"/>
    </source>
</evidence>
<feature type="compositionally biased region" description="Low complexity" evidence="1">
    <location>
        <begin position="511"/>
        <end position="525"/>
    </location>
</feature>
<name>A0AAV3ZK22_9GAST</name>
<reference evidence="2 3" key="1">
    <citation type="journal article" date="2021" name="Elife">
        <title>Chloroplast acquisition without the gene transfer in kleptoplastic sea slugs, Plakobranchus ocellatus.</title>
        <authorList>
            <person name="Maeda T."/>
            <person name="Takahashi S."/>
            <person name="Yoshida T."/>
            <person name="Shimamura S."/>
            <person name="Takaki Y."/>
            <person name="Nagai Y."/>
            <person name="Toyoda A."/>
            <person name="Suzuki Y."/>
            <person name="Arimoto A."/>
            <person name="Ishii H."/>
            <person name="Satoh N."/>
            <person name="Nishiyama T."/>
            <person name="Hasebe M."/>
            <person name="Maruyama T."/>
            <person name="Minagawa J."/>
            <person name="Obokata J."/>
            <person name="Shigenobu S."/>
        </authorList>
    </citation>
    <scope>NUCLEOTIDE SEQUENCE [LARGE SCALE GENOMIC DNA]</scope>
</reference>
<dbReference type="EMBL" id="BLXT01002480">
    <property type="protein sequence ID" value="GFN94901.1"/>
    <property type="molecule type" value="Genomic_DNA"/>
</dbReference>
<feature type="region of interest" description="Disordered" evidence="1">
    <location>
        <begin position="80"/>
        <end position="305"/>
    </location>
</feature>
<dbReference type="Proteomes" id="UP000735302">
    <property type="component" value="Unassembled WGS sequence"/>
</dbReference>
<evidence type="ECO:0000313" key="2">
    <source>
        <dbReference type="EMBL" id="GFN94901.1"/>
    </source>
</evidence>
<feature type="region of interest" description="Disordered" evidence="1">
    <location>
        <begin position="433"/>
        <end position="467"/>
    </location>
</feature>
<keyword evidence="3" id="KW-1185">Reference proteome</keyword>
<feature type="compositionally biased region" description="Basic and acidic residues" evidence="1">
    <location>
        <begin position="101"/>
        <end position="119"/>
    </location>
</feature>
<organism evidence="2 3">
    <name type="scientific">Plakobranchus ocellatus</name>
    <dbReference type="NCBI Taxonomy" id="259542"/>
    <lineage>
        <taxon>Eukaryota</taxon>
        <taxon>Metazoa</taxon>
        <taxon>Spiralia</taxon>
        <taxon>Lophotrochozoa</taxon>
        <taxon>Mollusca</taxon>
        <taxon>Gastropoda</taxon>
        <taxon>Heterobranchia</taxon>
        <taxon>Euthyneura</taxon>
        <taxon>Panpulmonata</taxon>
        <taxon>Sacoglossa</taxon>
        <taxon>Placobranchoidea</taxon>
        <taxon>Plakobranchidae</taxon>
        <taxon>Plakobranchus</taxon>
    </lineage>
</organism>
<accession>A0AAV3ZK22</accession>
<feature type="compositionally biased region" description="Low complexity" evidence="1">
    <location>
        <begin position="453"/>
        <end position="463"/>
    </location>
</feature>
<feature type="compositionally biased region" description="Low complexity" evidence="1">
    <location>
        <begin position="483"/>
        <end position="497"/>
    </location>
</feature>
<proteinExistence type="predicted"/>
<feature type="region of interest" description="Disordered" evidence="1">
    <location>
        <begin position="483"/>
        <end position="525"/>
    </location>
</feature>
<sequence length="594" mass="63093">MPRILKYPRSLMKFPEMNADTRYLRLKYILRRNKSAGHFELCVENSSRSTSVLSDAADGGACTDLRSPASAVSRLATFQTGDSADHHRSEKSAGSFGYGGRGDKVWLDSSGDKTGEEKQSSSSRDSGQGASEDSALSRTSGNDDSASSDRTPTNGSRGHTIYGRGDYSNKRAPISGFERPPLLKTFQSSGASRNSPPRDGTGGDAGTFPSQKGRRELINDNGTYSPKTDSMRVGGYTSAKSPYQSMTSLKQIGGTIANSPTKSPSSINKSPSLRPPGSPVFPDKTRSSELYQKRASKSNQPPGLDDTILKRLVINGRKGGNYDGGRAEDDGYCSNAPSGDSVKDTDMEGSFVNSSEIPDPPPPYSACTGRDARLCSEPPLSPYTKMSSLPPFTYPIQETSTAQTSLPPAYTGRQGGQNTIPKLLGMSHSNINTTAPSATNNINRSVPSINTMNRGNSGSSSNNFAQSKSPLFIGNTVNRNSPLGLSGKNNLSSSPYNPSSPRPPFTGGVYAPSTTAATTTPSLSSLNKEYGRLRNLNPSDSSLETALSCVPGHHELMNDSLETQEDSNTTTTSGSYAVDEEDLAVDLPPANVFV</sequence>
<feature type="compositionally biased region" description="Polar residues" evidence="1">
    <location>
        <begin position="185"/>
        <end position="195"/>
    </location>
</feature>
<evidence type="ECO:0000256" key="1">
    <source>
        <dbReference type="SAM" id="MobiDB-lite"/>
    </source>
</evidence>
<protein>
    <submittedName>
        <fullName evidence="2">Uncharacterized protein</fullName>
    </submittedName>
</protein>
<feature type="compositionally biased region" description="Polar residues" evidence="1">
    <location>
        <begin position="433"/>
        <end position="452"/>
    </location>
</feature>
<feature type="compositionally biased region" description="Polar residues" evidence="1">
    <location>
        <begin position="238"/>
        <end position="271"/>
    </location>
</feature>
<dbReference type="AlphaFoldDB" id="A0AAV3ZK22"/>
<gene>
    <name evidence="2" type="ORF">PoB_002140700</name>
</gene>
<comment type="caution">
    <text evidence="2">The sequence shown here is derived from an EMBL/GenBank/DDBJ whole genome shotgun (WGS) entry which is preliminary data.</text>
</comment>